<sequence length="564" mass="65543">MIRFPFGYARQLYSRRTCLVLNCLHLKRSYFNICIIGSGPSGCYVAKGLIKESWTYNIPIKIDIIDSHSKPYGLIRYGVAPDNTDIKDMMNELDYSLFRKYPDIVKFWGDITVGHDLTLKDIRDLYDVVILAVGGCQDYISLKLHIKVNSYNNKLINEKVGGIFPARDWVLFYNSHPYFKEMLCGSQTNSRYMPLYYNLKFPIEEIETNLDSTSKVEIAQTKGTNLSKYNNQSETTKFIAKSQNYGYSIDDLKRSIITSSNDRNAIIIGNGNVSLDIARLMSFYNYNELKENKYVNPHYMRLFDCKLLESPLFNNIYVIGRRGWVQTSFTTSELRRFIYKSTLNSRYNNIRVMMSKEDFILSQNESSVVELTSRNINPRRLNKIKDMMYKMVENYLEYKTAGNQDPSKINVIFKYLQSPINIITKDMKLKREENNLVKMPFISGVEFVRNELIGSPFNQKVTHIYNKKSFLPCQLLIISTGFKPDIRQVYFGSNLYSDEYKEQLNLGAPPVFHSGWMSSNSKGDISSTILQSLELAKQIINYLRTKKPKFNSFQINDKLARKNF</sequence>
<proteinExistence type="predicted"/>
<evidence type="ECO:0000256" key="1">
    <source>
        <dbReference type="ARBA" id="ARBA00001974"/>
    </source>
</evidence>
<keyword evidence="2" id="KW-0285">Flavoprotein</keyword>
<dbReference type="InterPro" id="IPR036188">
    <property type="entry name" value="FAD/NAD-bd_sf"/>
</dbReference>
<name>B6ABB3_CRYMR</name>
<dbReference type="PANTHER" id="PTHR48467:SF1">
    <property type="entry name" value="GLUTAMATE SYNTHASE 1 [NADH], CHLOROPLASTIC-LIKE"/>
    <property type="match status" value="1"/>
</dbReference>
<dbReference type="GeneID" id="6995193"/>
<protein>
    <recommendedName>
        <fullName evidence="8">NADPH:adrenodoxin oxidoreductase, mitochondrial</fullName>
    </recommendedName>
</protein>
<dbReference type="eggNOG" id="KOG1800">
    <property type="taxonomic scope" value="Eukaryota"/>
</dbReference>
<dbReference type="Gene3D" id="3.50.50.60">
    <property type="entry name" value="FAD/NAD(P)-binding domain"/>
    <property type="match status" value="1"/>
</dbReference>
<accession>B6ABB3</accession>
<evidence type="ECO:0000313" key="6">
    <source>
        <dbReference type="EMBL" id="EEA05665.1"/>
    </source>
</evidence>
<dbReference type="OMA" id="AYVITQA"/>
<keyword evidence="3" id="KW-0274">FAD</keyword>
<reference evidence="6" key="1">
    <citation type="submission" date="2008-06" db="EMBL/GenBank/DDBJ databases">
        <authorList>
            <person name="Lorenzi H."/>
            <person name="Inman J."/>
            <person name="Miller J."/>
            <person name="Schobel S."/>
            <person name="Amedeo P."/>
            <person name="Caler E.V."/>
            <person name="da Silva J."/>
        </authorList>
    </citation>
    <scope>NUCLEOTIDE SEQUENCE [LARGE SCALE GENOMIC DNA]</scope>
    <source>
        <strain evidence="6">RN66</strain>
    </source>
</reference>
<dbReference type="PRINTS" id="PR00419">
    <property type="entry name" value="ADXRDTASE"/>
</dbReference>
<dbReference type="Proteomes" id="UP000001460">
    <property type="component" value="Unassembled WGS sequence"/>
</dbReference>
<keyword evidence="5" id="KW-0560">Oxidoreductase</keyword>
<dbReference type="OrthoDB" id="333024at2759"/>
<evidence type="ECO:0000256" key="3">
    <source>
        <dbReference type="ARBA" id="ARBA00022827"/>
    </source>
</evidence>
<dbReference type="SUPFAM" id="SSF51971">
    <property type="entry name" value="Nucleotide-binding domain"/>
    <property type="match status" value="1"/>
</dbReference>
<dbReference type="VEuPathDB" id="CryptoDB:CMU_026730"/>
<dbReference type="AlphaFoldDB" id="B6ABB3"/>
<organism evidence="6 7">
    <name type="scientific">Cryptosporidium muris (strain RN66)</name>
    <dbReference type="NCBI Taxonomy" id="441375"/>
    <lineage>
        <taxon>Eukaryota</taxon>
        <taxon>Sar</taxon>
        <taxon>Alveolata</taxon>
        <taxon>Apicomplexa</taxon>
        <taxon>Conoidasida</taxon>
        <taxon>Coccidia</taxon>
        <taxon>Eucoccidiorida</taxon>
        <taxon>Eimeriorina</taxon>
        <taxon>Cryptosporidiidae</taxon>
        <taxon>Cryptosporidium</taxon>
    </lineage>
</organism>
<keyword evidence="4" id="KW-0521">NADP</keyword>
<dbReference type="RefSeq" id="XP_002140014.1">
    <property type="nucleotide sequence ID" value="XM_002139978.1"/>
</dbReference>
<evidence type="ECO:0000256" key="4">
    <source>
        <dbReference type="ARBA" id="ARBA00022857"/>
    </source>
</evidence>
<evidence type="ECO:0000256" key="2">
    <source>
        <dbReference type="ARBA" id="ARBA00022630"/>
    </source>
</evidence>
<dbReference type="InterPro" id="IPR055275">
    <property type="entry name" value="Ferredox_Rdtase"/>
</dbReference>
<evidence type="ECO:0000256" key="5">
    <source>
        <dbReference type="ARBA" id="ARBA00023002"/>
    </source>
</evidence>
<dbReference type="STRING" id="441375.B6ABB3"/>
<dbReference type="PANTHER" id="PTHR48467">
    <property type="entry name" value="GLUTAMATE SYNTHASE 1 [NADH], CHLOROPLASTIC-LIKE"/>
    <property type="match status" value="1"/>
</dbReference>
<dbReference type="GO" id="GO:0016491">
    <property type="term" value="F:oxidoreductase activity"/>
    <property type="evidence" value="ECO:0007669"/>
    <property type="project" value="UniProtKB-KW"/>
</dbReference>
<keyword evidence="7" id="KW-1185">Reference proteome</keyword>
<comment type="cofactor">
    <cofactor evidence="1">
        <name>FAD</name>
        <dbReference type="ChEBI" id="CHEBI:57692"/>
    </cofactor>
</comment>
<dbReference type="EMBL" id="DS989727">
    <property type="protein sequence ID" value="EEA05665.1"/>
    <property type="molecule type" value="Genomic_DNA"/>
</dbReference>
<gene>
    <name evidence="6" type="ORF">CMU_026730</name>
</gene>
<evidence type="ECO:0008006" key="8">
    <source>
        <dbReference type="Google" id="ProtNLM"/>
    </source>
</evidence>
<evidence type="ECO:0000313" key="7">
    <source>
        <dbReference type="Proteomes" id="UP000001460"/>
    </source>
</evidence>